<feature type="transmembrane region" description="Helical" evidence="7">
    <location>
        <begin position="172"/>
        <end position="190"/>
    </location>
</feature>
<dbReference type="PANTHER" id="PTHR33885">
    <property type="entry name" value="PHAGE SHOCK PROTEIN C"/>
    <property type="match status" value="1"/>
</dbReference>
<feature type="transmembrane region" description="Helical" evidence="7">
    <location>
        <begin position="322"/>
        <end position="347"/>
    </location>
</feature>
<evidence type="ECO:0000259" key="8">
    <source>
        <dbReference type="Pfam" id="PF04024"/>
    </source>
</evidence>
<name>A0ABT5U2D6_9MICO</name>
<protein>
    <submittedName>
        <fullName evidence="9">PspC domain-containing protein</fullName>
    </submittedName>
</protein>
<reference evidence="9" key="1">
    <citation type="submission" date="2023-02" db="EMBL/GenBank/DDBJ databases">
        <title>Georgenia sp.10Sc9-8, isolated from a soil sample collected from the Taklamakan desert.</title>
        <authorList>
            <person name="Liu S."/>
        </authorList>
    </citation>
    <scope>NUCLEOTIDE SEQUENCE</scope>
    <source>
        <strain evidence="9">10Sc9-8</strain>
    </source>
</reference>
<feature type="transmembrane region" description="Helical" evidence="7">
    <location>
        <begin position="140"/>
        <end position="160"/>
    </location>
</feature>
<keyword evidence="3 7" id="KW-0812">Transmembrane</keyword>
<organism evidence="9 10">
    <name type="scientific">Georgenia halotolerans</name>
    <dbReference type="NCBI Taxonomy" id="3028317"/>
    <lineage>
        <taxon>Bacteria</taxon>
        <taxon>Bacillati</taxon>
        <taxon>Actinomycetota</taxon>
        <taxon>Actinomycetes</taxon>
        <taxon>Micrococcales</taxon>
        <taxon>Bogoriellaceae</taxon>
        <taxon>Georgenia</taxon>
    </lineage>
</organism>
<comment type="caution">
    <text evidence="9">The sequence shown here is derived from an EMBL/GenBank/DDBJ whole genome shotgun (WGS) entry which is preliminary data.</text>
</comment>
<dbReference type="Pfam" id="PF04024">
    <property type="entry name" value="PspC"/>
    <property type="match status" value="1"/>
</dbReference>
<keyword evidence="4 7" id="KW-1133">Transmembrane helix</keyword>
<sequence>MDTTRPTPDGGPPSWEPAGSARPAGAAPGADDDARGHAPHPGTERPGWQPPPPPPGPSGFYESLRRSGIWRGQDRWIGGVAAGVARRLDVDPLLVRGVLVVITLFGGLGLLLYGVAWALLPEESDGRIHLQEAGRGNVDAALAGALALVIIGLARPGTWWGGWWYVSDGGGVLLTLVVLGLVVAAVVGLARRRPGRGPSGYGSGPGAPQHGAAGSATWSAAAPTSDAPPRPAGAPAPGAPPWAGTPAPGTPPAGTWSPGTGATPPGYPAPARPYPARQYAAPPPAPPRPPIPGPGQTTVAVVLALCLAATAGVLLWDRAEPLGWLLPVVIGGVVLALLGLGIMVAGVRGRRGGALSVLGVLLALLVVPGTVTASVAPTDLGLSADARFGDLTRTPTTAAQAEQGYEILAGDLSVDLRSLDTADGPVTVPIDVGAGDVEVLVAADTAVRVEARVAAGDVQSRTRPGWSASPDTSSAPAEAPTGPRTWVSWASGMGIDTTLLSPAAQEDGADIVVLLRAGAGTIHIEEDA</sequence>
<evidence type="ECO:0000256" key="1">
    <source>
        <dbReference type="ARBA" id="ARBA00004162"/>
    </source>
</evidence>
<accession>A0ABT5U2D6</accession>
<evidence type="ECO:0000256" key="5">
    <source>
        <dbReference type="ARBA" id="ARBA00023136"/>
    </source>
</evidence>
<feature type="region of interest" description="Disordered" evidence="6">
    <location>
        <begin position="194"/>
        <end position="293"/>
    </location>
</feature>
<evidence type="ECO:0000256" key="7">
    <source>
        <dbReference type="SAM" id="Phobius"/>
    </source>
</evidence>
<evidence type="ECO:0000256" key="2">
    <source>
        <dbReference type="ARBA" id="ARBA00022475"/>
    </source>
</evidence>
<keyword evidence="10" id="KW-1185">Reference proteome</keyword>
<feature type="region of interest" description="Disordered" evidence="6">
    <location>
        <begin position="458"/>
        <end position="485"/>
    </location>
</feature>
<dbReference type="EMBL" id="JARACI010001126">
    <property type="protein sequence ID" value="MDD9207580.1"/>
    <property type="molecule type" value="Genomic_DNA"/>
</dbReference>
<dbReference type="Proteomes" id="UP001165561">
    <property type="component" value="Unassembled WGS sequence"/>
</dbReference>
<gene>
    <name evidence="9" type="ORF">PU560_14075</name>
</gene>
<feature type="compositionally biased region" description="Pro residues" evidence="6">
    <location>
        <begin position="226"/>
        <end position="240"/>
    </location>
</feature>
<feature type="domain" description="Phage shock protein PspC N-terminal" evidence="8">
    <location>
        <begin position="73"/>
        <end position="123"/>
    </location>
</feature>
<feature type="region of interest" description="Disordered" evidence="6">
    <location>
        <begin position="1"/>
        <end position="63"/>
    </location>
</feature>
<proteinExistence type="predicted"/>
<evidence type="ECO:0000256" key="3">
    <source>
        <dbReference type="ARBA" id="ARBA00022692"/>
    </source>
</evidence>
<feature type="transmembrane region" description="Helical" evidence="7">
    <location>
        <begin position="93"/>
        <end position="120"/>
    </location>
</feature>
<evidence type="ECO:0000256" key="4">
    <source>
        <dbReference type="ARBA" id="ARBA00022989"/>
    </source>
</evidence>
<evidence type="ECO:0000313" key="9">
    <source>
        <dbReference type="EMBL" id="MDD9207580.1"/>
    </source>
</evidence>
<feature type="compositionally biased region" description="Pro residues" evidence="6">
    <location>
        <begin position="48"/>
        <end position="57"/>
    </location>
</feature>
<feature type="compositionally biased region" description="Low complexity" evidence="6">
    <location>
        <begin position="206"/>
        <end position="225"/>
    </location>
</feature>
<feature type="compositionally biased region" description="Low complexity" evidence="6">
    <location>
        <begin position="17"/>
        <end position="29"/>
    </location>
</feature>
<keyword evidence="5 7" id="KW-0472">Membrane</keyword>
<feature type="transmembrane region" description="Helical" evidence="7">
    <location>
        <begin position="298"/>
        <end position="316"/>
    </location>
</feature>
<dbReference type="PANTHER" id="PTHR33885:SF3">
    <property type="entry name" value="PHAGE SHOCK PROTEIN C"/>
    <property type="match status" value="1"/>
</dbReference>
<feature type="compositionally biased region" description="Low complexity" evidence="6">
    <location>
        <begin position="241"/>
        <end position="264"/>
    </location>
</feature>
<evidence type="ECO:0000256" key="6">
    <source>
        <dbReference type="SAM" id="MobiDB-lite"/>
    </source>
</evidence>
<evidence type="ECO:0000313" key="10">
    <source>
        <dbReference type="Proteomes" id="UP001165561"/>
    </source>
</evidence>
<feature type="compositionally biased region" description="Pro residues" evidence="6">
    <location>
        <begin position="281"/>
        <end position="293"/>
    </location>
</feature>
<comment type="subcellular location">
    <subcellularLocation>
        <location evidence="1">Cell membrane</location>
        <topology evidence="1">Single-pass membrane protein</topology>
    </subcellularLocation>
</comment>
<dbReference type="InterPro" id="IPR052027">
    <property type="entry name" value="PspC"/>
</dbReference>
<feature type="transmembrane region" description="Helical" evidence="7">
    <location>
        <begin position="354"/>
        <end position="376"/>
    </location>
</feature>
<dbReference type="InterPro" id="IPR007168">
    <property type="entry name" value="Phageshock_PspC_N"/>
</dbReference>
<keyword evidence="2" id="KW-1003">Cell membrane</keyword>